<evidence type="ECO:0000259" key="1">
    <source>
        <dbReference type="PROSITE" id="PS50076"/>
    </source>
</evidence>
<dbReference type="SMART" id="SM00271">
    <property type="entry name" value="DnaJ"/>
    <property type="match status" value="1"/>
</dbReference>
<dbReference type="Gene3D" id="1.10.287.110">
    <property type="entry name" value="DnaJ domain"/>
    <property type="match status" value="1"/>
</dbReference>
<dbReference type="PROSITE" id="PS50076">
    <property type="entry name" value="DNAJ_2"/>
    <property type="match status" value="1"/>
</dbReference>
<gene>
    <name evidence="2" type="ORF">CINC_LOCUS3198</name>
</gene>
<dbReference type="PANTHER" id="PTHR39158">
    <property type="entry name" value="OS08G0560600 PROTEIN"/>
    <property type="match status" value="1"/>
</dbReference>
<feature type="domain" description="J" evidence="1">
    <location>
        <begin position="40"/>
        <end position="105"/>
    </location>
</feature>
<dbReference type="InterPro" id="IPR001623">
    <property type="entry name" value="DnaJ_domain"/>
</dbReference>
<dbReference type="InterPro" id="IPR052573">
    <property type="entry name" value="DnaJ_C_subfamily_28"/>
</dbReference>
<dbReference type="SUPFAM" id="SSF46565">
    <property type="entry name" value="Chaperone J-domain"/>
    <property type="match status" value="1"/>
</dbReference>
<dbReference type="Pfam" id="PF09350">
    <property type="entry name" value="DJC28_CD"/>
    <property type="match status" value="1"/>
</dbReference>
<dbReference type="PANTHER" id="PTHR39158:SF1">
    <property type="entry name" value="DNAJ HOMOLOG SUBFAMILY C MEMBER 28"/>
    <property type="match status" value="1"/>
</dbReference>
<keyword evidence="3" id="KW-1185">Reference proteome</keyword>
<proteinExistence type="predicted"/>
<dbReference type="AlphaFoldDB" id="A0A9P0BJ17"/>
<dbReference type="Proteomes" id="UP001154114">
    <property type="component" value="Chromosome 14"/>
</dbReference>
<reference evidence="2" key="1">
    <citation type="submission" date="2021-12" db="EMBL/GenBank/DDBJ databases">
        <authorList>
            <person name="King R."/>
        </authorList>
    </citation>
    <scope>NUCLEOTIDE SEQUENCE</scope>
</reference>
<dbReference type="CDD" id="cd06257">
    <property type="entry name" value="DnaJ"/>
    <property type="match status" value="1"/>
</dbReference>
<name>A0A9P0BJ17_CHRIL</name>
<accession>A0A9P0BJ17</accession>
<dbReference type="InterPro" id="IPR036869">
    <property type="entry name" value="J_dom_sf"/>
</dbReference>
<protein>
    <recommendedName>
        <fullName evidence="1">J domain-containing protein</fullName>
    </recommendedName>
</protein>
<dbReference type="Pfam" id="PF00226">
    <property type="entry name" value="DnaJ"/>
    <property type="match status" value="1"/>
</dbReference>
<organism evidence="2 3">
    <name type="scientific">Chrysodeixis includens</name>
    <name type="common">Soybean looper</name>
    <name type="synonym">Pseudoplusia includens</name>
    <dbReference type="NCBI Taxonomy" id="689277"/>
    <lineage>
        <taxon>Eukaryota</taxon>
        <taxon>Metazoa</taxon>
        <taxon>Ecdysozoa</taxon>
        <taxon>Arthropoda</taxon>
        <taxon>Hexapoda</taxon>
        <taxon>Insecta</taxon>
        <taxon>Pterygota</taxon>
        <taxon>Neoptera</taxon>
        <taxon>Endopterygota</taxon>
        <taxon>Lepidoptera</taxon>
        <taxon>Glossata</taxon>
        <taxon>Ditrysia</taxon>
        <taxon>Noctuoidea</taxon>
        <taxon>Noctuidae</taxon>
        <taxon>Plusiinae</taxon>
        <taxon>Chrysodeixis</taxon>
    </lineage>
</organism>
<dbReference type="EMBL" id="LR824017">
    <property type="protein sequence ID" value="CAH0585929.1"/>
    <property type="molecule type" value="Genomic_DNA"/>
</dbReference>
<evidence type="ECO:0000313" key="2">
    <source>
        <dbReference type="EMBL" id="CAH0585929.1"/>
    </source>
</evidence>
<evidence type="ECO:0000313" key="3">
    <source>
        <dbReference type="Proteomes" id="UP001154114"/>
    </source>
</evidence>
<sequence length="376" mass="43351">MNKVTNYLKHLVHLSPGYLSPIFITVRSIAANVKEKNIAECYQILNVPKDANQNEVRKAFLEMAKKYHPDSGSPFSDREKFIYVENAFRTLTKHNTGSINHDEVEKIVYNIKHTAPQHRQYLSYEGLGFGTIFQREKQFSQARAQRAATNVMEHRIEKAVAAENTLMKKGQGFSRKHDIKTKYGFDRLVEDLIQESMSKGEFENLSGKGKPLKNQNNNPYVDFTTHKLNEVLINNGFTPEWITLAKEIDTDIAQLEQEIRSERVPLGPFPMTEQETVKWHQICESNKKLAMSINKKINSYNLIVPILNRQKFYVQFDKMCDDVLKNGAHSANNEKTVPKPIKKVNSNKNSGEDFFSTFFRTVVDILTFKRDANEKL</sequence>
<dbReference type="PRINTS" id="PR00625">
    <property type="entry name" value="JDOMAIN"/>
</dbReference>
<dbReference type="OrthoDB" id="1922282at2759"/>
<dbReference type="InterPro" id="IPR018961">
    <property type="entry name" value="DnaJ_homolog_subfam-C_membr-28"/>
</dbReference>